<dbReference type="Pfam" id="PF12775">
    <property type="entry name" value="AAA_7"/>
    <property type="match status" value="1"/>
</dbReference>
<dbReference type="InterPro" id="IPR003593">
    <property type="entry name" value="AAA+_ATPase"/>
</dbReference>
<proteinExistence type="predicted"/>
<feature type="compositionally biased region" description="Low complexity" evidence="12">
    <location>
        <begin position="1568"/>
        <end position="1584"/>
    </location>
</feature>
<dbReference type="Pfam" id="PF08393">
    <property type="entry name" value="DHC_N2"/>
    <property type="match status" value="1"/>
</dbReference>
<dbReference type="GO" id="GO:0005524">
    <property type="term" value="F:ATP binding"/>
    <property type="evidence" value="ECO:0007669"/>
    <property type="project" value="UniProtKB-KW"/>
</dbReference>
<evidence type="ECO:0000256" key="9">
    <source>
        <dbReference type="ARBA" id="ARBA00023175"/>
    </source>
</evidence>
<dbReference type="Pfam" id="PF12774">
    <property type="entry name" value="AAA_6"/>
    <property type="match status" value="1"/>
</dbReference>
<feature type="non-terminal residue" evidence="14">
    <location>
        <position position="1632"/>
    </location>
</feature>
<dbReference type="GO" id="GO:0005938">
    <property type="term" value="C:cell cortex"/>
    <property type="evidence" value="ECO:0007669"/>
    <property type="project" value="UniProtKB-ARBA"/>
</dbReference>
<keyword evidence="5" id="KW-0677">Repeat</keyword>
<evidence type="ECO:0000256" key="5">
    <source>
        <dbReference type="ARBA" id="ARBA00022737"/>
    </source>
</evidence>
<dbReference type="EMBL" id="SNRW01004581">
    <property type="protein sequence ID" value="KAA6386939.1"/>
    <property type="molecule type" value="Genomic_DNA"/>
</dbReference>
<dbReference type="Gene3D" id="3.20.180.20">
    <property type="entry name" value="Dynein heavy chain, N-terminal domain 2"/>
    <property type="match status" value="1"/>
</dbReference>
<dbReference type="Proteomes" id="UP000324800">
    <property type="component" value="Unassembled WGS sequence"/>
</dbReference>
<dbReference type="GO" id="GO:0030473">
    <property type="term" value="P:nuclear migration along microtubule"/>
    <property type="evidence" value="ECO:0007669"/>
    <property type="project" value="UniProtKB-ARBA"/>
</dbReference>
<evidence type="ECO:0000256" key="10">
    <source>
        <dbReference type="ARBA" id="ARBA00023212"/>
    </source>
</evidence>
<dbReference type="InterPro" id="IPR013602">
    <property type="entry name" value="Dynein_heavy_linker"/>
</dbReference>
<dbReference type="InterPro" id="IPR035699">
    <property type="entry name" value="AAA_6"/>
</dbReference>
<keyword evidence="4" id="KW-0493">Microtubule</keyword>
<dbReference type="Gene3D" id="1.10.8.710">
    <property type="match status" value="1"/>
</dbReference>
<reference evidence="14 15" key="1">
    <citation type="submission" date="2019-03" db="EMBL/GenBank/DDBJ databases">
        <title>Single cell metagenomics reveals metabolic interactions within the superorganism composed of flagellate Streblomastix strix and complex community of Bacteroidetes bacteria on its surface.</title>
        <authorList>
            <person name="Treitli S.C."/>
            <person name="Kolisko M."/>
            <person name="Husnik F."/>
            <person name="Keeling P."/>
            <person name="Hampl V."/>
        </authorList>
    </citation>
    <scope>NUCLEOTIDE SEQUENCE [LARGE SCALE GENOMIC DNA]</scope>
    <source>
        <strain evidence="14">ST1C</strain>
    </source>
</reference>
<dbReference type="SUPFAM" id="SSF52540">
    <property type="entry name" value="P-loop containing nucleoside triphosphate hydrolases"/>
    <property type="match status" value="3"/>
</dbReference>
<evidence type="ECO:0000313" key="14">
    <source>
        <dbReference type="EMBL" id="KAA6386939.1"/>
    </source>
</evidence>
<evidence type="ECO:0000256" key="1">
    <source>
        <dbReference type="ARBA" id="ARBA00004245"/>
    </source>
</evidence>
<dbReference type="Gene3D" id="1.20.58.1120">
    <property type="match status" value="2"/>
</dbReference>
<comment type="subcellular location">
    <subcellularLocation>
        <location evidence="1">Cytoplasm</location>
        <location evidence="1">Cytoskeleton</location>
    </subcellularLocation>
</comment>
<dbReference type="Pfam" id="PF21264">
    <property type="entry name" value="DYNC2H1_AAA_dom"/>
    <property type="match status" value="1"/>
</dbReference>
<evidence type="ECO:0000256" key="11">
    <source>
        <dbReference type="SAM" id="Coils"/>
    </source>
</evidence>
<feature type="region of interest" description="Disordered" evidence="12">
    <location>
        <begin position="1558"/>
        <end position="1584"/>
    </location>
</feature>
<keyword evidence="10" id="KW-0206">Cytoskeleton</keyword>
<dbReference type="PANTHER" id="PTHR45703:SF22">
    <property type="entry name" value="DYNEIN CYTOPLASMIC 2 HEAVY CHAIN 1"/>
    <property type="match status" value="1"/>
</dbReference>
<protein>
    <recommendedName>
        <fullName evidence="2">Dynein heavy chain, cytoplasmic</fullName>
    </recommendedName>
</protein>
<dbReference type="GO" id="GO:0045505">
    <property type="term" value="F:dynein intermediate chain binding"/>
    <property type="evidence" value="ECO:0007669"/>
    <property type="project" value="InterPro"/>
</dbReference>
<keyword evidence="7" id="KW-0067">ATP-binding</keyword>
<keyword evidence="8 11" id="KW-0175">Coiled coil</keyword>
<dbReference type="GO" id="GO:0000235">
    <property type="term" value="C:astral microtubule"/>
    <property type="evidence" value="ECO:0007669"/>
    <property type="project" value="UniProtKB-ARBA"/>
</dbReference>
<dbReference type="InterPro" id="IPR043157">
    <property type="entry name" value="Dynein_AAA1S"/>
</dbReference>
<dbReference type="InterPro" id="IPR049400">
    <property type="entry name" value="DYNC2H1_AAA_dom"/>
</dbReference>
<evidence type="ECO:0000313" key="15">
    <source>
        <dbReference type="Proteomes" id="UP000324800"/>
    </source>
</evidence>
<dbReference type="GO" id="GO:1902850">
    <property type="term" value="P:microtubule cytoskeleton organization involved in mitosis"/>
    <property type="evidence" value="ECO:0007669"/>
    <property type="project" value="UniProtKB-ARBA"/>
</dbReference>
<evidence type="ECO:0000256" key="7">
    <source>
        <dbReference type="ARBA" id="ARBA00022840"/>
    </source>
</evidence>
<dbReference type="GO" id="GO:0051959">
    <property type="term" value="F:dynein light intermediate chain binding"/>
    <property type="evidence" value="ECO:0007669"/>
    <property type="project" value="InterPro"/>
</dbReference>
<organism evidence="14 15">
    <name type="scientific">Streblomastix strix</name>
    <dbReference type="NCBI Taxonomy" id="222440"/>
    <lineage>
        <taxon>Eukaryota</taxon>
        <taxon>Metamonada</taxon>
        <taxon>Preaxostyla</taxon>
        <taxon>Oxymonadida</taxon>
        <taxon>Streblomastigidae</taxon>
        <taxon>Streblomastix</taxon>
    </lineage>
</organism>
<dbReference type="Gene3D" id="1.20.140.100">
    <property type="entry name" value="Dynein heavy chain, N-terminal domain 2"/>
    <property type="match status" value="1"/>
</dbReference>
<evidence type="ECO:0000259" key="13">
    <source>
        <dbReference type="SMART" id="SM00382"/>
    </source>
</evidence>
<dbReference type="InterPro" id="IPR026983">
    <property type="entry name" value="DHC"/>
</dbReference>
<name>A0A5J4VXC6_9EUKA</name>
<dbReference type="Gene3D" id="3.40.50.300">
    <property type="entry name" value="P-loop containing nucleotide triphosphate hydrolases"/>
    <property type="match status" value="3"/>
</dbReference>
<dbReference type="InterPro" id="IPR027417">
    <property type="entry name" value="P-loop_NTPase"/>
</dbReference>
<feature type="coiled-coil region" evidence="11">
    <location>
        <begin position="307"/>
        <end position="334"/>
    </location>
</feature>
<sequence length="1632" mass="183186">MEIREALNVHDEYMNEMKEMEIQEWVYFRSKLTQFEDFLNKWRDYASNITIDERDSIQQQDVDKRISPSPSLTPQQQLNISPKQTIRSFLVSQLDKLSELPQSLKLVRGDDYTDEHWRELFRIIQMPQSVIEQLQKEKIQKIQQLRALQRKAQGEVDIRKGMEEIRIWGTYTQLTLSDHICYAQQQIAGQKEEDGKSKGRLTSIVEDWSDILSALDDKSAQLNAMKDSPFFPPFKDQSDQWEQRFTVLGAAGRQLMSVQRRWVYLEPVFLRGAIPSQQQRFMNVDKQFRQIMTSLKEDPSLPTIYHMKQIDVVAEEMSKELEKCQQALAEFLEEKRDKFPRFYFIGDDDLLEILGQAQNPTVIQAHLKKLFQGIHRVVFSQQGQGGSGKNSIIGMCSAAGEVVKLVNNVPVSDAVEDWLNALTAQMRLTLSFLISQSLPIGSYNDSVIMDNSIYLFNYIEYFPSQVLCLVELISFTKQCETALQTKGLQLLLNKLKQRLSSLSELASKLTAAGHIKEDEQGNNNEKDGKEQSDNKNSNLLMLQQSQFNKQGEFMSSIIQRKRINDKDKDGSNPFKLTLPQHQLIDIKIKGLIFDIIHCIDVVEQLMKIQKDLLQGEGNGQENIVQGSKKDREIESSQKAFWFQQMRHYEMTTEGVIINNLNSNKQGQGNTGLNILNAGNPFKDIGQQKQGTQNNQSSSSSLQLFNASNLNTTQSILEQLPLRVSIQMADAKFEQTFEYQGNGPRLVHTPLTDKCYMVLTQAMLLGYGGHPYGPAGTGKTESVKALGQALGRQVLVFNCDEGIDAKGMGRIFRGIVKCGAWGCFDEFNRLEPMVLSAISQQIQAIQRALKEKQQFLYMGSDNKQDNSNQQSSQEQDKNNIDMVRVDSNSKGYGGRSVLPDNLTQLFRSVAMSAPDNELISEVILLSEGFTDARKLAGKLVSIFKLAKDQLSKQVHYDWGLRSLKVILNTAGMLLKKELAAISTEREKQIKDKEKQQQQQSSSNSLITPQKEEELVVQALKSNTLSKLTFNDSILFNSLLCDIFPSSRIVMQIEREELESAIKKSLTELKLGQITSQIDKIVQLEQALHQRMGVVLVGASGCGKSTLWKVLQKAYSFIQKPLHVHAMNPKALPRSQLLGRLDLDTRKWHDGILSSRARLMSKESENIANWLVCDGDIDPEWIESLNSVLDDNRLLTLPSGERIQFQPGAPVNFVFETDSLRFASPATVSRMAVIFLSDEDLGIEKLVDAWVRKETDNEKQDQLRQLSKELLIPSIEFVANSLGFVTGNSQSSSQINSTFILPTTLTGLVRNALSHLVGCQNKSQYSLGLIRGLGANVNEQLQNEIIQFISKKTGLQLQGSGEKGVKSHAPLSLTLSPDNKRLISFEDNCRQPDVEGVLQAENGELLLNTSEAQTIQSLFIPWIENGNHFLLVGPEGSGKHMLLRETLNKLVTGGGGAEIAEVNCSTQTSANTLADAIKQHSIVLSSAKGRILRPRRGQRLVLFLSDLHLPRADKYDTVEPVAFAQQLVTYGGFFDTDLEWTIVEGVQVIVTIVGKDSGSVNEGNDGIGGNDNQSSSSSSSSQSSDSLLSPRFVANVRVASVPHPRQSSLTTVYTNMIEAITKQLRHRQINSSQL</sequence>
<feature type="region of interest" description="Disordered" evidence="12">
    <location>
        <begin position="513"/>
        <end position="534"/>
    </location>
</feature>
<dbReference type="InterPro" id="IPR042222">
    <property type="entry name" value="Dynein_2_N"/>
</dbReference>
<dbReference type="InterPro" id="IPR042228">
    <property type="entry name" value="Dynein_linker_3"/>
</dbReference>
<keyword evidence="6" id="KW-0547">Nucleotide-binding</keyword>
<evidence type="ECO:0000256" key="4">
    <source>
        <dbReference type="ARBA" id="ARBA00022701"/>
    </source>
</evidence>
<comment type="caution">
    <text evidence="14">The sequence shown here is derived from an EMBL/GenBank/DDBJ whole genome shotgun (WGS) entry which is preliminary data.</text>
</comment>
<feature type="compositionally biased region" description="Basic and acidic residues" evidence="12">
    <location>
        <begin position="514"/>
        <end position="533"/>
    </location>
</feature>
<dbReference type="FunFam" id="3.40.50.300:FF:000996">
    <property type="entry name" value="Cytoplasmic dynein heavy chain"/>
    <property type="match status" value="1"/>
</dbReference>
<dbReference type="SMART" id="SM00382">
    <property type="entry name" value="AAA"/>
    <property type="match status" value="2"/>
</dbReference>
<evidence type="ECO:0000256" key="12">
    <source>
        <dbReference type="SAM" id="MobiDB-lite"/>
    </source>
</evidence>
<dbReference type="FunFam" id="3.20.180.20:FF:000002">
    <property type="entry name" value="Cytoplasmic dynein heavy chain 1"/>
    <property type="match status" value="1"/>
</dbReference>
<dbReference type="GO" id="GO:0008569">
    <property type="term" value="F:minus-end-directed microtubule motor activity"/>
    <property type="evidence" value="ECO:0007669"/>
    <property type="project" value="UniProtKB-ARBA"/>
</dbReference>
<feature type="domain" description="AAA+ ATPase" evidence="13">
    <location>
        <begin position="766"/>
        <end position="992"/>
    </location>
</feature>
<dbReference type="GO" id="GO:0016887">
    <property type="term" value="F:ATP hydrolysis activity"/>
    <property type="evidence" value="ECO:0007669"/>
    <property type="project" value="InterPro"/>
</dbReference>
<feature type="domain" description="AAA+ ATPase" evidence="13">
    <location>
        <begin position="1423"/>
        <end position="1628"/>
    </location>
</feature>
<dbReference type="GO" id="GO:0000070">
    <property type="term" value="P:mitotic sister chromatid segregation"/>
    <property type="evidence" value="ECO:0007669"/>
    <property type="project" value="UniProtKB-ARBA"/>
</dbReference>
<evidence type="ECO:0000256" key="3">
    <source>
        <dbReference type="ARBA" id="ARBA00022490"/>
    </source>
</evidence>
<dbReference type="GO" id="GO:0030286">
    <property type="term" value="C:dynein complex"/>
    <property type="evidence" value="ECO:0007669"/>
    <property type="project" value="InterPro"/>
</dbReference>
<dbReference type="PANTHER" id="PTHR45703">
    <property type="entry name" value="DYNEIN HEAVY CHAIN"/>
    <property type="match status" value="1"/>
</dbReference>
<evidence type="ECO:0000256" key="8">
    <source>
        <dbReference type="ARBA" id="ARBA00023054"/>
    </source>
</evidence>
<dbReference type="Pfam" id="PF07728">
    <property type="entry name" value="AAA_5"/>
    <property type="match status" value="1"/>
</dbReference>
<dbReference type="OrthoDB" id="10252139at2759"/>
<feature type="region of interest" description="Disordered" evidence="12">
    <location>
        <begin position="859"/>
        <end position="880"/>
    </location>
</feature>
<dbReference type="InterPro" id="IPR011704">
    <property type="entry name" value="ATPase_dyneun-rel_AAA"/>
</dbReference>
<evidence type="ECO:0000256" key="6">
    <source>
        <dbReference type="ARBA" id="ARBA00022741"/>
    </source>
</evidence>
<accession>A0A5J4VXC6</accession>
<gene>
    <name evidence="14" type="ORF">EZS28_017534</name>
</gene>
<evidence type="ECO:0000256" key="2">
    <source>
        <dbReference type="ARBA" id="ARBA00022197"/>
    </source>
</evidence>
<keyword evidence="3" id="KW-0963">Cytoplasm</keyword>
<keyword evidence="9" id="KW-0505">Motor protein</keyword>